<dbReference type="PANTHER" id="PTHR12773:SF0">
    <property type="entry name" value="MULTIFUNCTIONAL METHYLTRANSFERASE SUBUNIT TRM112-LIKE PROTEIN"/>
    <property type="match status" value="1"/>
</dbReference>
<evidence type="ECO:0000256" key="2">
    <source>
        <dbReference type="ARBA" id="ARBA00065633"/>
    </source>
</evidence>
<dbReference type="Proteomes" id="UP000265515">
    <property type="component" value="Unassembled WGS sequence"/>
</dbReference>
<dbReference type="OMA" id="NMLTSKC"/>
<dbReference type="InterPro" id="IPR039127">
    <property type="entry name" value="Trm112"/>
</dbReference>
<comment type="caution">
    <text evidence="3">The sequence shown here is derived from an EMBL/GenBank/DDBJ whole genome shotgun (WGS) entry which is preliminary data.</text>
</comment>
<accession>A0A388LY57</accession>
<dbReference type="GO" id="GO:0070476">
    <property type="term" value="P:rRNA (guanine-N7)-methylation"/>
    <property type="evidence" value="ECO:0007669"/>
    <property type="project" value="TreeGrafter"/>
</dbReference>
<evidence type="ECO:0000313" key="3">
    <source>
        <dbReference type="EMBL" id="GBG87191.1"/>
    </source>
</evidence>
<dbReference type="FunFam" id="2.20.25.10:FF:000018">
    <property type="entry name" value="Multifunctional methyltransferase subunit TRM112-like B"/>
    <property type="match status" value="1"/>
</dbReference>
<dbReference type="Gramene" id="GBG87191">
    <property type="protein sequence ID" value="GBG87191"/>
    <property type="gene ID" value="CBR_g44926"/>
</dbReference>
<protein>
    <recommendedName>
        <fullName evidence="5">Multifunctional methyltransferase subunit TRM112-like protein</fullName>
    </recommendedName>
</protein>
<dbReference type="STRING" id="69332.A0A388LY57"/>
<comment type="similarity">
    <text evidence="1">Belongs to the TRM112 family.</text>
</comment>
<dbReference type="Pfam" id="PF03966">
    <property type="entry name" value="Trm112p"/>
    <property type="match status" value="1"/>
</dbReference>
<dbReference type="EMBL" id="BFEA01000599">
    <property type="protein sequence ID" value="GBG87191.1"/>
    <property type="molecule type" value="Genomic_DNA"/>
</dbReference>
<gene>
    <name evidence="3" type="ORF">CBR_g44926</name>
</gene>
<dbReference type="OrthoDB" id="2187549at2759"/>
<dbReference type="Gene3D" id="2.20.25.10">
    <property type="match status" value="1"/>
</dbReference>
<comment type="subunit">
    <text evidence="2">Interacts with TRM9.</text>
</comment>
<evidence type="ECO:0000256" key="1">
    <source>
        <dbReference type="ARBA" id="ARBA00007980"/>
    </source>
</evidence>
<dbReference type="GO" id="GO:0030488">
    <property type="term" value="P:tRNA methylation"/>
    <property type="evidence" value="ECO:0007669"/>
    <property type="project" value="TreeGrafter"/>
</dbReference>
<name>A0A388LY57_CHABU</name>
<dbReference type="CDD" id="cd21089">
    <property type="entry name" value="Trm112-like"/>
    <property type="match status" value="1"/>
</dbReference>
<dbReference type="InterPro" id="IPR005651">
    <property type="entry name" value="Trm112-like"/>
</dbReference>
<evidence type="ECO:0008006" key="5">
    <source>
        <dbReference type="Google" id="ProtNLM"/>
    </source>
</evidence>
<keyword evidence="4" id="KW-1185">Reference proteome</keyword>
<proteinExistence type="inferred from homology"/>
<dbReference type="SUPFAM" id="SSF158997">
    <property type="entry name" value="Trm112p-like"/>
    <property type="match status" value="1"/>
</dbReference>
<reference evidence="3 4" key="1">
    <citation type="journal article" date="2018" name="Cell">
        <title>The Chara Genome: Secondary Complexity and Implications for Plant Terrestrialization.</title>
        <authorList>
            <person name="Nishiyama T."/>
            <person name="Sakayama H."/>
            <person name="Vries J.D."/>
            <person name="Buschmann H."/>
            <person name="Saint-Marcoux D."/>
            <person name="Ullrich K.K."/>
            <person name="Haas F.B."/>
            <person name="Vanderstraeten L."/>
            <person name="Becker D."/>
            <person name="Lang D."/>
            <person name="Vosolsobe S."/>
            <person name="Rombauts S."/>
            <person name="Wilhelmsson P.K.I."/>
            <person name="Janitza P."/>
            <person name="Kern R."/>
            <person name="Heyl A."/>
            <person name="Rumpler F."/>
            <person name="Villalobos L.I.A.C."/>
            <person name="Clay J.M."/>
            <person name="Skokan R."/>
            <person name="Toyoda A."/>
            <person name="Suzuki Y."/>
            <person name="Kagoshima H."/>
            <person name="Schijlen E."/>
            <person name="Tajeshwar N."/>
            <person name="Catarino B."/>
            <person name="Hetherington A.J."/>
            <person name="Saltykova A."/>
            <person name="Bonnot C."/>
            <person name="Breuninger H."/>
            <person name="Symeonidi A."/>
            <person name="Radhakrishnan G.V."/>
            <person name="Van Nieuwerburgh F."/>
            <person name="Deforce D."/>
            <person name="Chang C."/>
            <person name="Karol K.G."/>
            <person name="Hedrich R."/>
            <person name="Ulvskov P."/>
            <person name="Glockner G."/>
            <person name="Delwiche C.F."/>
            <person name="Petrasek J."/>
            <person name="Van de Peer Y."/>
            <person name="Friml J."/>
            <person name="Beilby M."/>
            <person name="Dolan L."/>
            <person name="Kohara Y."/>
            <person name="Sugano S."/>
            <person name="Fujiyama A."/>
            <person name="Delaux P.-M."/>
            <person name="Quint M."/>
            <person name="TheiBen G."/>
            <person name="Hagemann M."/>
            <person name="Harholt J."/>
            <person name="Dunand C."/>
            <person name="Zachgo S."/>
            <person name="Langdale J."/>
            <person name="Maumus F."/>
            <person name="Straeten D.V.D."/>
            <person name="Gould S.B."/>
            <person name="Rensing S.A."/>
        </authorList>
    </citation>
    <scope>NUCLEOTIDE SEQUENCE [LARGE SCALE GENOMIC DNA]</scope>
    <source>
        <strain evidence="3 4">S276</strain>
    </source>
</reference>
<dbReference type="AlphaFoldDB" id="A0A388LY57"/>
<evidence type="ECO:0000313" key="4">
    <source>
        <dbReference type="Proteomes" id="UP000265515"/>
    </source>
</evidence>
<dbReference type="GO" id="GO:0046982">
    <property type="term" value="F:protein heterodimerization activity"/>
    <property type="evidence" value="ECO:0007669"/>
    <property type="project" value="InterPro"/>
</dbReference>
<organism evidence="3 4">
    <name type="scientific">Chara braunii</name>
    <name type="common">Braun's stonewort</name>
    <dbReference type="NCBI Taxonomy" id="69332"/>
    <lineage>
        <taxon>Eukaryota</taxon>
        <taxon>Viridiplantae</taxon>
        <taxon>Streptophyta</taxon>
        <taxon>Charophyceae</taxon>
        <taxon>Charales</taxon>
        <taxon>Characeae</taxon>
        <taxon>Chara</taxon>
    </lineage>
</organism>
<sequence>MRLLTHNMLTCNVKGVTKGYPLKIEAVRLEKKEAEFNPDFLRRIFPKLDWKALYETALSLDLDELPEQAEPSMLEDEAFLQKLHHVLLEVNLEEGALVCPETGRRFPVSKGIPNMLLNEDEV</sequence>
<dbReference type="PANTHER" id="PTHR12773">
    <property type="entry name" value="UPF0315 PROTEIN-RELATED"/>
    <property type="match status" value="1"/>
</dbReference>